<accession>A0A6P3VG26</accession>
<evidence type="ECO:0000256" key="9">
    <source>
        <dbReference type="PROSITE-ProRule" id="PRU00552"/>
    </source>
</evidence>
<dbReference type="GO" id="GO:0003724">
    <property type="term" value="F:RNA helicase activity"/>
    <property type="evidence" value="ECO:0007669"/>
    <property type="project" value="UniProtKB-EC"/>
</dbReference>
<dbReference type="SMART" id="SM00487">
    <property type="entry name" value="DEXDc"/>
    <property type="match status" value="1"/>
</dbReference>
<evidence type="ECO:0000256" key="2">
    <source>
        <dbReference type="ARBA" id="ARBA00022801"/>
    </source>
</evidence>
<evidence type="ECO:0000256" key="12">
    <source>
        <dbReference type="SAM" id="MobiDB-lite"/>
    </source>
</evidence>
<dbReference type="InterPro" id="IPR014001">
    <property type="entry name" value="Helicase_ATP-bd"/>
</dbReference>
<organism evidence="16 17">
    <name type="scientific">Clupea harengus</name>
    <name type="common">Atlantic herring</name>
    <dbReference type="NCBI Taxonomy" id="7950"/>
    <lineage>
        <taxon>Eukaryota</taxon>
        <taxon>Metazoa</taxon>
        <taxon>Chordata</taxon>
        <taxon>Craniata</taxon>
        <taxon>Vertebrata</taxon>
        <taxon>Euteleostomi</taxon>
        <taxon>Actinopterygii</taxon>
        <taxon>Neopterygii</taxon>
        <taxon>Teleostei</taxon>
        <taxon>Clupei</taxon>
        <taxon>Clupeiformes</taxon>
        <taxon>Clupeoidei</taxon>
        <taxon>Clupeidae</taxon>
        <taxon>Clupea</taxon>
    </lineage>
</organism>
<protein>
    <recommendedName>
        <fullName evidence="11">ATP-dependent RNA helicase</fullName>
        <ecNumber evidence="11">3.6.4.13</ecNumber>
    </recommendedName>
</protein>
<feature type="short sequence motif" description="Q motif" evidence="9">
    <location>
        <begin position="8"/>
        <end position="36"/>
    </location>
</feature>
<dbReference type="Pfam" id="PF00270">
    <property type="entry name" value="DEAD"/>
    <property type="match status" value="1"/>
</dbReference>
<evidence type="ECO:0000256" key="1">
    <source>
        <dbReference type="ARBA" id="ARBA00022741"/>
    </source>
</evidence>
<name>A0A6P3VG26_CLUHA</name>
<comment type="domain">
    <text evidence="11">The Q motif is unique to and characteristic of the DEAD box family of RNA helicases and controls ATP binding and hydrolysis.</text>
</comment>
<dbReference type="PANTHER" id="PTHR24031">
    <property type="entry name" value="RNA HELICASE"/>
    <property type="match status" value="1"/>
</dbReference>
<dbReference type="SUPFAM" id="SSF52540">
    <property type="entry name" value="P-loop containing nucleoside triphosphate hydrolases"/>
    <property type="match status" value="1"/>
</dbReference>
<evidence type="ECO:0000256" key="3">
    <source>
        <dbReference type="ARBA" id="ARBA00022806"/>
    </source>
</evidence>
<evidence type="ECO:0000256" key="6">
    <source>
        <dbReference type="ARBA" id="ARBA00038002"/>
    </source>
</evidence>
<evidence type="ECO:0000256" key="8">
    <source>
        <dbReference type="ARBA" id="ARBA00093562"/>
    </source>
</evidence>
<dbReference type="AlphaFoldDB" id="A0A6P3VG26"/>
<dbReference type="GO" id="GO:0016787">
    <property type="term" value="F:hydrolase activity"/>
    <property type="evidence" value="ECO:0007669"/>
    <property type="project" value="UniProtKB-KW"/>
</dbReference>
<dbReference type="PROSITE" id="PS51195">
    <property type="entry name" value="Q_MOTIF"/>
    <property type="match status" value="1"/>
</dbReference>
<evidence type="ECO:0000256" key="7">
    <source>
        <dbReference type="ARBA" id="ARBA00047984"/>
    </source>
</evidence>
<dbReference type="EC" id="3.6.4.13" evidence="11"/>
<dbReference type="PROSITE" id="PS51194">
    <property type="entry name" value="HELICASE_CTER"/>
    <property type="match status" value="1"/>
</dbReference>
<evidence type="ECO:0000256" key="10">
    <source>
        <dbReference type="RuleBase" id="RU000492"/>
    </source>
</evidence>
<dbReference type="SMART" id="SM00490">
    <property type="entry name" value="HELICc"/>
    <property type="match status" value="1"/>
</dbReference>
<evidence type="ECO:0000259" key="15">
    <source>
        <dbReference type="PROSITE" id="PS51195"/>
    </source>
</evidence>
<keyword evidence="3 10" id="KW-0347">Helicase</keyword>
<feature type="domain" description="Helicase C-terminal" evidence="14">
    <location>
        <begin position="253"/>
        <end position="412"/>
    </location>
</feature>
<dbReference type="Pfam" id="PF00271">
    <property type="entry name" value="Helicase_C"/>
    <property type="match status" value="1"/>
</dbReference>
<evidence type="ECO:0000256" key="4">
    <source>
        <dbReference type="ARBA" id="ARBA00022840"/>
    </source>
</evidence>
<dbReference type="Proteomes" id="UP000515152">
    <property type="component" value="Chromosome 12"/>
</dbReference>
<evidence type="ECO:0000313" key="16">
    <source>
        <dbReference type="Proteomes" id="UP000515152"/>
    </source>
</evidence>
<keyword evidence="5 11" id="KW-0694">RNA-binding</keyword>
<keyword evidence="1 10" id="KW-0547">Nucleotide-binding</keyword>
<dbReference type="OrthoDB" id="7396459at2759"/>
<feature type="domain" description="DEAD-box RNA helicase Q" evidence="15">
    <location>
        <begin position="8"/>
        <end position="36"/>
    </location>
</feature>
<evidence type="ECO:0000256" key="5">
    <source>
        <dbReference type="ARBA" id="ARBA00022884"/>
    </source>
</evidence>
<dbReference type="KEGG" id="char:105889251"/>
<sequence>MDNPTGKWESLPVKLNENIMQTLEELEFTHMTPVQSACIPLFMKNKDVAAEAVTGSGKTLAFVIPILEILQRREEKLKKLQVGALIITPTRELALQISEVMGRFLHGFPQLRLILLIGGNNPIDDVEKIKSQGANIIVATPGRLQDMFRRKADGLDLASCVKTLDVLVLDEADRLLDMGFEASLNTILDFLPKQRRTGLFSATQTQELEKLVRAGLRNPVRITVKEKGVADSNSQKTPSRLSNYYTICRAEDKFNTLVTFLRKHKNEKQLVFFSTCACVEYFGKALEALVKKVPVLCIHGKMDKKDKRSKIFSAFRELKSGILVCTDVMARGIDIPEVHWVLQYDPPSSASSFVHRCGRTARIGNHGNALVFLLPMEDTYVNFLSINQKCPLQKFPAIKNVDDVLPKLKALALSDRAIYEKGMRAFVSCIQAYVKHECNLIFRIKDLDFAALARGFALLRMPKMPELKGKSFPTFYREPIDTDTIRFKDKNREKHRQKKLAEQKAKPEAPRRSFIKNKSWSKQTNKKEKKKKNAAKRKRNEGSEDEDMDELLKDTRLLKKLKKGKISNEDFDSQMTAGQDS</sequence>
<feature type="region of interest" description="Disordered" evidence="12">
    <location>
        <begin position="562"/>
        <end position="581"/>
    </location>
</feature>
<reference evidence="17" key="1">
    <citation type="submission" date="2025-08" db="UniProtKB">
        <authorList>
            <consortium name="RefSeq"/>
        </authorList>
    </citation>
    <scope>IDENTIFICATION</scope>
</reference>
<comment type="catalytic activity">
    <reaction evidence="7 11">
        <text>ATP + H2O = ADP + phosphate + H(+)</text>
        <dbReference type="Rhea" id="RHEA:13065"/>
        <dbReference type="ChEBI" id="CHEBI:15377"/>
        <dbReference type="ChEBI" id="CHEBI:15378"/>
        <dbReference type="ChEBI" id="CHEBI:30616"/>
        <dbReference type="ChEBI" id="CHEBI:43474"/>
        <dbReference type="ChEBI" id="CHEBI:456216"/>
        <dbReference type="EC" id="3.6.4.13"/>
    </reaction>
</comment>
<feature type="region of interest" description="Disordered" evidence="12">
    <location>
        <begin position="490"/>
        <end position="551"/>
    </location>
</feature>
<keyword evidence="16" id="KW-1185">Reference proteome</keyword>
<comment type="subunit">
    <text evidence="8">Interacts with 28S rRNA. Interacts with double-stranded RNA substrates in vitro; the interaction stimulates ATPase activity.</text>
</comment>
<dbReference type="Gene3D" id="3.40.50.300">
    <property type="entry name" value="P-loop containing nucleotide triphosphate hydrolases"/>
    <property type="match status" value="2"/>
</dbReference>
<comment type="function">
    <text evidence="11">RNA helicase.</text>
</comment>
<feature type="compositionally biased region" description="Basic and acidic residues" evidence="12">
    <location>
        <begin position="499"/>
        <end position="511"/>
    </location>
</feature>
<feature type="compositionally biased region" description="Basic residues" evidence="12">
    <location>
        <begin position="527"/>
        <end position="539"/>
    </location>
</feature>
<comment type="similarity">
    <text evidence="6">Belongs to the DEAD box helicase family. DDX55/SPB4 subfamily.</text>
</comment>
<dbReference type="InterPro" id="IPR027417">
    <property type="entry name" value="P-loop_NTPase"/>
</dbReference>
<keyword evidence="4 10" id="KW-0067">ATP-binding</keyword>
<dbReference type="SMART" id="SM01178">
    <property type="entry name" value="DUF4217"/>
    <property type="match status" value="1"/>
</dbReference>
<evidence type="ECO:0000256" key="11">
    <source>
        <dbReference type="RuleBase" id="RU365068"/>
    </source>
</evidence>
<evidence type="ECO:0000259" key="14">
    <source>
        <dbReference type="PROSITE" id="PS51194"/>
    </source>
</evidence>
<dbReference type="FunFam" id="3.40.50.300:FF:001022">
    <property type="entry name" value="RNA helicase"/>
    <property type="match status" value="1"/>
</dbReference>
<dbReference type="GeneID" id="105889251"/>
<keyword evidence="2 10" id="KW-0378">Hydrolase</keyword>
<dbReference type="InterPro" id="IPR000629">
    <property type="entry name" value="RNA-helicase_DEAD-box_CS"/>
</dbReference>
<dbReference type="CDD" id="cd17960">
    <property type="entry name" value="DEADc_DDX55"/>
    <property type="match status" value="1"/>
</dbReference>
<dbReference type="Pfam" id="PF13959">
    <property type="entry name" value="CTE_SPB4"/>
    <property type="match status" value="1"/>
</dbReference>
<evidence type="ECO:0000259" key="13">
    <source>
        <dbReference type="PROSITE" id="PS51192"/>
    </source>
</evidence>
<gene>
    <name evidence="17" type="primary">ddx55</name>
</gene>
<dbReference type="GO" id="GO:0005524">
    <property type="term" value="F:ATP binding"/>
    <property type="evidence" value="ECO:0007669"/>
    <property type="project" value="UniProtKB-UniRule"/>
</dbReference>
<dbReference type="PROSITE" id="PS51192">
    <property type="entry name" value="HELICASE_ATP_BIND_1"/>
    <property type="match status" value="1"/>
</dbReference>
<feature type="domain" description="Helicase ATP-binding" evidence="13">
    <location>
        <begin position="39"/>
        <end position="222"/>
    </location>
</feature>
<dbReference type="PROSITE" id="PS00039">
    <property type="entry name" value="DEAD_ATP_HELICASE"/>
    <property type="match status" value="1"/>
</dbReference>
<proteinExistence type="inferred from homology"/>
<dbReference type="InterPro" id="IPR014014">
    <property type="entry name" value="RNA_helicase_DEAD_Q_motif"/>
</dbReference>
<dbReference type="RefSeq" id="XP_012670504.1">
    <property type="nucleotide sequence ID" value="XM_012815050.3"/>
</dbReference>
<dbReference type="InterPro" id="IPR025313">
    <property type="entry name" value="SPB4-like_CTE"/>
</dbReference>
<dbReference type="CDD" id="cd18787">
    <property type="entry name" value="SF2_C_DEAD"/>
    <property type="match status" value="1"/>
</dbReference>
<dbReference type="CTD" id="57696"/>
<dbReference type="GO" id="GO:0003723">
    <property type="term" value="F:RNA binding"/>
    <property type="evidence" value="ECO:0007669"/>
    <property type="project" value="UniProtKB-UniRule"/>
</dbReference>
<dbReference type="InterPro" id="IPR011545">
    <property type="entry name" value="DEAD/DEAH_box_helicase_dom"/>
</dbReference>
<evidence type="ECO:0000313" key="17">
    <source>
        <dbReference type="RefSeq" id="XP_012670504.1"/>
    </source>
</evidence>
<dbReference type="FunFam" id="3.40.50.300:FF:000877">
    <property type="entry name" value="RNA helicase"/>
    <property type="match status" value="1"/>
</dbReference>
<dbReference type="InterPro" id="IPR001650">
    <property type="entry name" value="Helicase_C-like"/>
</dbReference>